<reference evidence="2" key="1">
    <citation type="journal article" date="2020" name="mSystems">
        <title>Genome- and Community-Level Interaction Insights into Carbon Utilization and Element Cycling Functions of Hydrothermarchaeota in Hydrothermal Sediment.</title>
        <authorList>
            <person name="Zhou Z."/>
            <person name="Liu Y."/>
            <person name="Xu W."/>
            <person name="Pan J."/>
            <person name="Luo Z.H."/>
            <person name="Li M."/>
        </authorList>
    </citation>
    <scope>NUCLEOTIDE SEQUENCE [LARGE SCALE GENOMIC DNA]</scope>
    <source>
        <strain evidence="2">SpSt-613</strain>
    </source>
</reference>
<name>A0A7C4E095_CALS0</name>
<dbReference type="EMBL" id="DTAD01000072">
    <property type="protein sequence ID" value="HGN90744.1"/>
    <property type="molecule type" value="Genomic_DNA"/>
</dbReference>
<protein>
    <submittedName>
        <fullName evidence="2">Uncharacterized protein</fullName>
    </submittedName>
</protein>
<evidence type="ECO:0000313" key="2">
    <source>
        <dbReference type="EMBL" id="HGN90744.1"/>
    </source>
</evidence>
<keyword evidence="1" id="KW-0812">Transmembrane</keyword>
<proteinExistence type="predicted"/>
<comment type="caution">
    <text evidence="2">The sequence shown here is derived from an EMBL/GenBank/DDBJ whole genome shotgun (WGS) entry which is preliminary data.</text>
</comment>
<gene>
    <name evidence="2" type="ORF">ENT82_06440</name>
</gene>
<keyword evidence="1" id="KW-0472">Membrane</keyword>
<feature type="transmembrane region" description="Helical" evidence="1">
    <location>
        <begin position="9"/>
        <end position="30"/>
    </location>
</feature>
<dbReference type="AlphaFoldDB" id="A0A7C4E095"/>
<sequence>MKLSLMKTIFLSITLVLIVFVIVWVTQYSYESVEVRTFSEPITITQTTFIRTSFTKEGHGSVSGRDLSEVAEAVHLGPIKAGSEVSVKVMASNPVLVLVTDTGSAILFDLSGAYSEEYILASGLGTDVDVKLLITEDGNYSVVIGKTAGNYGASFVVQATIVGLRETTITTTTETMITTTITTTRKLFS</sequence>
<evidence type="ECO:0000256" key="1">
    <source>
        <dbReference type="SAM" id="Phobius"/>
    </source>
</evidence>
<accession>A0A7C4E095</accession>
<keyword evidence="1" id="KW-1133">Transmembrane helix</keyword>
<organism evidence="2">
    <name type="scientific">Caldiarchaeum subterraneum</name>
    <dbReference type="NCBI Taxonomy" id="311458"/>
    <lineage>
        <taxon>Archaea</taxon>
        <taxon>Nitrososphaerota</taxon>
        <taxon>Candidatus Caldarchaeales</taxon>
        <taxon>Candidatus Caldarchaeaceae</taxon>
        <taxon>Candidatus Caldarchaeum</taxon>
    </lineage>
</organism>